<dbReference type="OrthoDB" id="10264062at2759"/>
<dbReference type="AlphaFoldDB" id="N6UIW2"/>
<dbReference type="Pfam" id="PF00566">
    <property type="entry name" value="RabGAP-TBC"/>
    <property type="match status" value="1"/>
</dbReference>
<dbReference type="SMART" id="SM00164">
    <property type="entry name" value="TBC"/>
    <property type="match status" value="1"/>
</dbReference>
<dbReference type="SUPFAM" id="SSF47923">
    <property type="entry name" value="Ypt/Rab-GAP domain of gyp1p"/>
    <property type="match status" value="2"/>
</dbReference>
<sequence>MVAPTVQVFSHATYFPIMDDIVGDKNAKFKELYNQDGVFLRQAGEMYTPMFGCTGSLYLWEHISDAESKPEVPSRFLEWRPQDFVELKTALDEGSEEWTLIESVKKRCRTSSGNMVKDFLNSIGNLNVCFSNIKSLRCSKHDVLTTFYDGSCELLASFVFPTSESREHFLGTIQAFVRLQPTRRDKSLFIVYDAASPGFKDLEKSFAALDLKTDSSFWSLLKNIKSNPYEKSMEAFAKVTGYGEPDYRGISPDIRRVVWKFLLGYYPWDSTEKERHALDISKMESYYKIKMQWTTFSKEQEDNFSDFSQRKSLIEKDVNRWEKCWYILSRYQLNIVFRTDRVLDFYAGENNYNIFSLNNILLTYLLYNFDLGYVQGMSYLLSPIYMLLRCEVEAFWCFVGFMKQVMSNFDYDQNAMKEQLKSMYLLVNFIDPQLSKYFEDHECANMYFCFRWLLVWYKRELQQDEVARLWEVLWTGYPCKNFHLLIGVAILEHERDALMGDNNGFTEILKFINELTGKLDINLMINHAEGIYHQIKDADHLTDAVRNILGIPVAEASGLQSKPEDDRSPRKGVSEPDEIEFEKSIYSNFLSSSTGRLVFLFRP</sequence>
<dbReference type="PROSITE" id="PS50086">
    <property type="entry name" value="TBC_RABGAP"/>
    <property type="match status" value="1"/>
</dbReference>
<dbReference type="PANTHER" id="PTHR22957">
    <property type="entry name" value="TBC1 DOMAIN FAMILY MEMBER GTPASE-ACTIVATING PROTEIN"/>
    <property type="match status" value="1"/>
</dbReference>
<dbReference type="FunFam" id="1.10.472.80:FF:000005">
    <property type="entry name" value="TBC1 domain family member 15"/>
    <property type="match status" value="1"/>
</dbReference>
<proteinExistence type="predicted"/>
<dbReference type="PANTHER" id="PTHR22957:SF645">
    <property type="entry name" value="LD27216P"/>
    <property type="match status" value="1"/>
</dbReference>
<gene>
    <name evidence="2" type="ORF">YQE_03006</name>
</gene>
<evidence type="ECO:0000256" key="1">
    <source>
        <dbReference type="ARBA" id="ARBA00022468"/>
    </source>
</evidence>
<dbReference type="GO" id="GO:0005737">
    <property type="term" value="C:cytoplasm"/>
    <property type="evidence" value="ECO:0007669"/>
    <property type="project" value="UniProtKB-ARBA"/>
</dbReference>
<dbReference type="Gene3D" id="1.10.8.270">
    <property type="entry name" value="putative rabgap domain of human tbc1 domain family member 14 like domains"/>
    <property type="match status" value="1"/>
</dbReference>
<dbReference type="EMBL" id="KB740481">
    <property type="protein sequence ID" value="ENN80571.1"/>
    <property type="molecule type" value="Genomic_DNA"/>
</dbReference>
<dbReference type="InterPro" id="IPR000195">
    <property type="entry name" value="Rab-GAP-TBC_dom"/>
</dbReference>
<keyword evidence="1" id="KW-0343">GTPase activation</keyword>
<evidence type="ECO:0000313" key="2">
    <source>
        <dbReference type="EMBL" id="ENN80571.1"/>
    </source>
</evidence>
<dbReference type="GO" id="GO:0005096">
    <property type="term" value="F:GTPase activator activity"/>
    <property type="evidence" value="ECO:0007669"/>
    <property type="project" value="UniProtKB-KW"/>
</dbReference>
<reference evidence="2" key="1">
    <citation type="journal article" date="2013" name="Genome Biol.">
        <title>Draft genome of the mountain pine beetle, Dendroctonus ponderosae Hopkins, a major forest pest.</title>
        <authorList>
            <person name="Keeling C.I."/>
            <person name="Yuen M.M."/>
            <person name="Liao N.Y."/>
            <person name="Docking T.R."/>
            <person name="Chan S.K."/>
            <person name="Taylor G.A."/>
            <person name="Palmquist D.L."/>
            <person name="Jackman S.D."/>
            <person name="Nguyen A."/>
            <person name="Li M."/>
            <person name="Henderson H."/>
            <person name="Janes J.K."/>
            <person name="Zhao Y."/>
            <person name="Pandoh P."/>
            <person name="Moore R."/>
            <person name="Sperling F.A."/>
            <person name="Huber D.P."/>
            <person name="Birol I."/>
            <person name="Jones S.J."/>
            <person name="Bohlmann J."/>
        </authorList>
    </citation>
    <scope>NUCLEOTIDE SEQUENCE</scope>
</reference>
<organism evidence="2">
    <name type="scientific">Dendroctonus ponderosae</name>
    <name type="common">Mountain pine beetle</name>
    <dbReference type="NCBI Taxonomy" id="77166"/>
    <lineage>
        <taxon>Eukaryota</taxon>
        <taxon>Metazoa</taxon>
        <taxon>Ecdysozoa</taxon>
        <taxon>Arthropoda</taxon>
        <taxon>Hexapoda</taxon>
        <taxon>Insecta</taxon>
        <taxon>Pterygota</taxon>
        <taxon>Neoptera</taxon>
        <taxon>Endopterygota</taxon>
        <taxon>Coleoptera</taxon>
        <taxon>Polyphaga</taxon>
        <taxon>Cucujiformia</taxon>
        <taxon>Curculionidae</taxon>
        <taxon>Scolytinae</taxon>
        <taxon>Dendroctonus</taxon>
    </lineage>
</organism>
<dbReference type="Gene3D" id="1.10.472.80">
    <property type="entry name" value="Ypt/Rab-GAP domain of gyp1p, domain 3"/>
    <property type="match status" value="1"/>
</dbReference>
<name>N6UIW2_DENPD</name>
<dbReference type="InterPro" id="IPR035969">
    <property type="entry name" value="Rab-GAP_TBC_sf"/>
</dbReference>
<feature type="non-terminal residue" evidence="2">
    <location>
        <position position="1"/>
    </location>
</feature>
<protein>
    <submittedName>
        <fullName evidence="2">Uncharacterized protein</fullName>
    </submittedName>
</protein>
<accession>N6UIW2</accession>
<dbReference type="HOGENOM" id="CLU_004457_2_1_1"/>